<protein>
    <submittedName>
        <fullName evidence="1">Uncharacterized protein</fullName>
    </submittedName>
</protein>
<organism evidence="1">
    <name type="scientific">Rhizophora mucronata</name>
    <name type="common">Asiatic mangrove</name>
    <dbReference type="NCBI Taxonomy" id="61149"/>
    <lineage>
        <taxon>Eukaryota</taxon>
        <taxon>Viridiplantae</taxon>
        <taxon>Streptophyta</taxon>
        <taxon>Embryophyta</taxon>
        <taxon>Tracheophyta</taxon>
        <taxon>Spermatophyta</taxon>
        <taxon>Magnoliopsida</taxon>
        <taxon>eudicotyledons</taxon>
        <taxon>Gunneridae</taxon>
        <taxon>Pentapetalae</taxon>
        <taxon>rosids</taxon>
        <taxon>fabids</taxon>
        <taxon>Malpighiales</taxon>
        <taxon>Rhizophoraceae</taxon>
        <taxon>Rhizophora</taxon>
    </lineage>
</organism>
<accession>A0A2P2PCA3</accession>
<sequence length="36" mass="4170">MGVKEKSYTIAKLGQCDNSFEKVSVQHRQFHFIPCI</sequence>
<evidence type="ECO:0000313" key="1">
    <source>
        <dbReference type="EMBL" id="MBX52386.1"/>
    </source>
</evidence>
<proteinExistence type="predicted"/>
<name>A0A2P2PCA3_RHIMU</name>
<dbReference type="EMBL" id="GGEC01071902">
    <property type="protein sequence ID" value="MBX52386.1"/>
    <property type="molecule type" value="Transcribed_RNA"/>
</dbReference>
<reference evidence="1" key="1">
    <citation type="submission" date="2018-02" db="EMBL/GenBank/DDBJ databases">
        <title>Rhizophora mucronata_Transcriptome.</title>
        <authorList>
            <person name="Meera S.P."/>
            <person name="Sreeshan A."/>
            <person name="Augustine A."/>
        </authorList>
    </citation>
    <scope>NUCLEOTIDE SEQUENCE</scope>
    <source>
        <tissue evidence="1">Leaf</tissue>
    </source>
</reference>
<dbReference type="AlphaFoldDB" id="A0A2P2PCA3"/>